<dbReference type="EMBL" id="JACGWT010000006">
    <property type="protein sequence ID" value="MBA8796059.1"/>
    <property type="molecule type" value="Genomic_DNA"/>
</dbReference>
<dbReference type="Pfam" id="PF01869">
    <property type="entry name" value="BcrAD_BadFG"/>
    <property type="match status" value="1"/>
</dbReference>
<reference evidence="2 3" key="1">
    <citation type="submission" date="2020-07" db="EMBL/GenBank/DDBJ databases">
        <title>Sequencing the genomes of 1000 actinobacteria strains.</title>
        <authorList>
            <person name="Klenk H.-P."/>
        </authorList>
    </citation>
    <scope>NUCLEOTIDE SEQUENCE [LARGE SCALE GENOMIC DNA]</scope>
    <source>
        <strain evidence="2 3">DSM 100723</strain>
    </source>
</reference>
<evidence type="ECO:0000313" key="2">
    <source>
        <dbReference type="EMBL" id="MBA8796059.1"/>
    </source>
</evidence>
<evidence type="ECO:0000259" key="1">
    <source>
        <dbReference type="Pfam" id="PF01869"/>
    </source>
</evidence>
<keyword evidence="2" id="KW-0418">Kinase</keyword>
<keyword evidence="3" id="KW-1185">Reference proteome</keyword>
<dbReference type="PANTHER" id="PTHR43190">
    <property type="entry name" value="N-ACETYL-D-GLUCOSAMINE KINASE"/>
    <property type="match status" value="1"/>
</dbReference>
<accession>A0A7W3IVP0</accession>
<protein>
    <submittedName>
        <fullName evidence="2">N-acetylglucosamine kinase-like BadF-type ATPase</fullName>
    </submittedName>
</protein>
<dbReference type="InterPro" id="IPR002731">
    <property type="entry name" value="ATPase_BadF"/>
</dbReference>
<dbReference type="AlphaFoldDB" id="A0A7W3IVP0"/>
<dbReference type="GO" id="GO:0016301">
    <property type="term" value="F:kinase activity"/>
    <property type="evidence" value="ECO:0007669"/>
    <property type="project" value="UniProtKB-KW"/>
</dbReference>
<sequence length="327" mass="33794">MRSYLGIDGGGTKTALAVVDETGRVLAEHRAPTCYYLEAGSTEGTGLVARVLGEAIPTVCADAGLTPAGLDYAFVTLPGYGEASGDVAALDAIPAGILGHDRYAVDNDMVCGWAGSLGLADGINVVAGTGSIAYGQRGEATARVGGWGELIGDEGSGYWIAVRALAQATRMSDGRRTAGPLLELLEDELGLPSPWDLVELVHHRWGGDRARIAALTPLVVRAAEAGDRAAAEVLADAAVELITLVRTARHRLDFAEGEVVPVSYSGGVFQADLVRDAFRRGLEAGSGEEGYTITEPRFSPVIGAALAAAARAGTPLDEAARDRLPTA</sequence>
<dbReference type="InterPro" id="IPR043129">
    <property type="entry name" value="ATPase_NBD"/>
</dbReference>
<dbReference type="SUPFAM" id="SSF53067">
    <property type="entry name" value="Actin-like ATPase domain"/>
    <property type="match status" value="2"/>
</dbReference>
<dbReference type="Gene3D" id="3.30.420.40">
    <property type="match status" value="2"/>
</dbReference>
<name>A0A7W3IVP0_9ACTN</name>
<evidence type="ECO:0000313" key="3">
    <source>
        <dbReference type="Proteomes" id="UP000523079"/>
    </source>
</evidence>
<organism evidence="2 3">
    <name type="scientific">Microlunatus kandeliicorticis</name>
    <dbReference type="NCBI Taxonomy" id="1759536"/>
    <lineage>
        <taxon>Bacteria</taxon>
        <taxon>Bacillati</taxon>
        <taxon>Actinomycetota</taxon>
        <taxon>Actinomycetes</taxon>
        <taxon>Propionibacteriales</taxon>
        <taxon>Propionibacteriaceae</taxon>
        <taxon>Microlunatus</taxon>
    </lineage>
</organism>
<comment type="caution">
    <text evidence="2">The sequence shown here is derived from an EMBL/GenBank/DDBJ whole genome shotgun (WGS) entry which is preliminary data.</text>
</comment>
<dbReference type="PANTHER" id="PTHR43190:SF3">
    <property type="entry name" value="N-ACETYL-D-GLUCOSAMINE KINASE"/>
    <property type="match status" value="1"/>
</dbReference>
<feature type="domain" description="ATPase BadF/BadG/BcrA/BcrD type" evidence="1">
    <location>
        <begin position="5"/>
        <end position="308"/>
    </location>
</feature>
<proteinExistence type="predicted"/>
<dbReference type="InterPro" id="IPR052519">
    <property type="entry name" value="Euk-type_GlcNAc_Kinase"/>
</dbReference>
<keyword evidence="2" id="KW-0808">Transferase</keyword>
<dbReference type="RefSeq" id="WP_182561638.1">
    <property type="nucleotide sequence ID" value="NZ_JACGWT010000006.1"/>
</dbReference>
<dbReference type="Proteomes" id="UP000523079">
    <property type="component" value="Unassembled WGS sequence"/>
</dbReference>
<gene>
    <name evidence="2" type="ORF">FHX74_003700</name>
</gene>